<gene>
    <name evidence="1" type="ORF">K4L44_01295</name>
</gene>
<sequence>MVISESCIHNYNNSNVISGDINHEEIINKFQKFFIPSKKSKLSHPENQEILSEREIEILKEVAIGRSNKEISSKLFISPNTVISHRKNITDKLGIKTISGLTVYAIMNEIIEPEDVKF</sequence>
<evidence type="ECO:0000313" key="1">
    <source>
        <dbReference type="EMBL" id="QZE15930.1"/>
    </source>
</evidence>
<accession>A0AC61NLG0</accession>
<evidence type="ECO:0000313" key="2">
    <source>
        <dbReference type="Proteomes" id="UP000826212"/>
    </source>
</evidence>
<dbReference type="EMBL" id="CP081303">
    <property type="protein sequence ID" value="QZE15930.1"/>
    <property type="molecule type" value="Genomic_DNA"/>
</dbReference>
<reference evidence="1" key="1">
    <citation type="submission" date="2021-08" db="EMBL/GenBank/DDBJ databases">
        <title>Novel anaerobic bacterium isolated from sea squirt in East Sea, Republic of Korea.</title>
        <authorList>
            <person name="Nguyen T.H."/>
            <person name="Li Z."/>
            <person name="Lee Y.-J."/>
            <person name="Ko J."/>
            <person name="Kim S.-G."/>
        </authorList>
    </citation>
    <scope>NUCLEOTIDE SEQUENCE</scope>
    <source>
        <strain evidence="1">KCTC 25031</strain>
    </source>
</reference>
<proteinExistence type="predicted"/>
<organism evidence="1 2">
    <name type="scientific">Halosquirtibacter laminarini</name>
    <dbReference type="NCBI Taxonomy" id="3374600"/>
    <lineage>
        <taxon>Bacteria</taxon>
        <taxon>Pseudomonadati</taxon>
        <taxon>Bacteroidota</taxon>
        <taxon>Bacteroidia</taxon>
        <taxon>Marinilabiliales</taxon>
        <taxon>Prolixibacteraceae</taxon>
        <taxon>Halosquirtibacter</taxon>
    </lineage>
</organism>
<keyword evidence="2" id="KW-1185">Reference proteome</keyword>
<name>A0AC61NLG0_9BACT</name>
<protein>
    <submittedName>
        <fullName evidence="1">LuxR C-terminal-related transcriptional regulator</fullName>
    </submittedName>
</protein>
<dbReference type="Proteomes" id="UP000826212">
    <property type="component" value="Chromosome"/>
</dbReference>